<reference evidence="5 6" key="1">
    <citation type="submission" date="2019-02" db="EMBL/GenBank/DDBJ databases">
        <authorList>
            <person name="Fomenkov A."/>
            <person name="Dubinina G."/>
            <person name="Grabovich M."/>
            <person name="Vincze T."/>
            <person name="Roberts R.J."/>
        </authorList>
    </citation>
    <scope>NUCLEOTIDE SEQUENCE [LARGE SCALE GENOMIC DNA]</scope>
    <source>
        <strain evidence="5 6">P</strain>
    </source>
</reference>
<keyword evidence="5" id="KW-0560">Oxidoreductase</keyword>
<evidence type="ECO:0000256" key="3">
    <source>
        <dbReference type="PROSITE-ProRule" id="PRU00492"/>
    </source>
</evidence>
<dbReference type="PROSITE" id="PS51161">
    <property type="entry name" value="ATP_CONE"/>
    <property type="match status" value="1"/>
</dbReference>
<gene>
    <name evidence="5" type="ORF">EW093_12605</name>
</gene>
<sequence length="697" mass="78770">MAGIDWSEILGDKDLNIPKTGIKKIIKRDGSIDTYRPEKIAAAISKAIEAVRGVDNPELDSKLTKLTEKKLEEFQLTRHPNSIPAIEEIQDIVETTLMEAKEIDIAKAYILYRSRHEAIRDQNKLLLDIDETMDGYLSQSDWRVNENANINFSLGGLILHNSGTITANYWLKNIYTKEIAEAHSTGAFHIHDLSMFSGYCAGWSLRELIQNGLGGVSEKISSKPASHLSTLMFQIVNFFGIMQNEWAGAQAFSSFDTFLAPFVRADNLEYKEVKQAIQSFIFGVNTPSRWGSQAPFTNITLDWTVPSDLKDKKAIVGGEEQDYTYSDCVEEMKMVNKAFLELMLEGDANGRGFAYPIPTYNITPDFDWETENAKLLFEITAKYGTPYFQNFVNSDLNPEDVRSMCCRLQLDKRELRKRGGGLFGSDELTGSIGVVTINLPRIGYLSNTKEEFYHNLGHMMDLAASSLLLKRKVVNKMMENGLFPYTKKYLSNLNSHFSTIGLVGMNECLKNYIGTDLTTEEGQDTANEILIFMRDRLADYQEKTGDLFNLEATPAESTSYRLAKHDKKIYPNIITAGEDDPYYTNSTQLPVDFTRDIFEALDLQDALQTKYTGGTVFHGMLGEAIKDWKACRKLVQTISQNYKLPFFSISPIFSICSVHGYLAGAHDNCPKCREEEKMKINKQIEELKKQKITNGEV</sequence>
<keyword evidence="6" id="KW-1185">Reference proteome</keyword>
<dbReference type="Proteomes" id="UP000323824">
    <property type="component" value="Chromosome"/>
</dbReference>
<dbReference type="GO" id="GO:0004748">
    <property type="term" value="F:ribonucleoside-diphosphate reductase activity, thioredoxin disulfide as acceptor"/>
    <property type="evidence" value="ECO:0007669"/>
    <property type="project" value="TreeGrafter"/>
</dbReference>
<dbReference type="GO" id="GO:0008998">
    <property type="term" value="F:ribonucleoside-triphosphate reductase (thioredoxin) activity"/>
    <property type="evidence" value="ECO:0007669"/>
    <property type="project" value="UniProtKB-EC"/>
</dbReference>
<dbReference type="GO" id="GO:0005524">
    <property type="term" value="F:ATP binding"/>
    <property type="evidence" value="ECO:0007669"/>
    <property type="project" value="UniProtKB-UniRule"/>
</dbReference>
<dbReference type="KEGG" id="sper:EW093_12605"/>
<dbReference type="Pfam" id="PF13597">
    <property type="entry name" value="NRDD"/>
    <property type="match status" value="1"/>
</dbReference>
<dbReference type="EMBL" id="CP035807">
    <property type="protein sequence ID" value="QEN05519.1"/>
    <property type="molecule type" value="Genomic_DNA"/>
</dbReference>
<dbReference type="GO" id="GO:0006260">
    <property type="term" value="P:DNA replication"/>
    <property type="evidence" value="ECO:0007669"/>
    <property type="project" value="InterPro"/>
</dbReference>
<dbReference type="Gene3D" id="3.20.70.20">
    <property type="match status" value="1"/>
</dbReference>
<dbReference type="NCBIfam" id="NF006126">
    <property type="entry name" value="PRK08270.1"/>
    <property type="match status" value="1"/>
</dbReference>
<dbReference type="GO" id="GO:0009265">
    <property type="term" value="P:2'-deoxyribonucleotide biosynthetic process"/>
    <property type="evidence" value="ECO:0007669"/>
    <property type="project" value="TreeGrafter"/>
</dbReference>
<feature type="domain" description="ATP-cone" evidence="4">
    <location>
        <begin position="23"/>
        <end position="120"/>
    </location>
</feature>
<dbReference type="InterPro" id="IPR012833">
    <property type="entry name" value="NrdD"/>
</dbReference>
<dbReference type="CDD" id="cd01675">
    <property type="entry name" value="RNR_III"/>
    <property type="match status" value="1"/>
</dbReference>
<dbReference type="Pfam" id="PF03477">
    <property type="entry name" value="ATP-cone"/>
    <property type="match status" value="1"/>
</dbReference>
<organism evidence="5 6">
    <name type="scientific">Thiospirochaeta perfilievii</name>
    <dbReference type="NCBI Taxonomy" id="252967"/>
    <lineage>
        <taxon>Bacteria</taxon>
        <taxon>Pseudomonadati</taxon>
        <taxon>Spirochaetota</taxon>
        <taxon>Spirochaetia</taxon>
        <taxon>Spirochaetales</taxon>
        <taxon>Spirochaetaceae</taxon>
        <taxon>Thiospirochaeta</taxon>
    </lineage>
</organism>
<dbReference type="SUPFAM" id="SSF51998">
    <property type="entry name" value="PFL-like glycyl radical enzymes"/>
    <property type="match status" value="1"/>
</dbReference>
<evidence type="ECO:0000256" key="2">
    <source>
        <dbReference type="ARBA" id="ARBA00022840"/>
    </source>
</evidence>
<evidence type="ECO:0000313" key="6">
    <source>
        <dbReference type="Proteomes" id="UP000323824"/>
    </source>
</evidence>
<name>A0A5C1QET0_9SPIO</name>
<dbReference type="OrthoDB" id="9804622at2"/>
<dbReference type="AlphaFoldDB" id="A0A5C1QET0"/>
<reference evidence="5 6" key="2">
    <citation type="submission" date="2019-09" db="EMBL/GenBank/DDBJ databases">
        <title>Complete Genome Sequence and Methylome Analysis of free living Spirochaetas.</title>
        <authorList>
            <person name="Leshcheva N."/>
            <person name="Mikheeva N."/>
        </authorList>
    </citation>
    <scope>NUCLEOTIDE SEQUENCE [LARGE SCALE GENOMIC DNA]</scope>
    <source>
        <strain evidence="5 6">P</strain>
    </source>
</reference>
<accession>A0A5C1QET0</accession>
<proteinExistence type="predicted"/>
<dbReference type="EC" id="1.17.4.2" evidence="5"/>
<dbReference type="InterPro" id="IPR005144">
    <property type="entry name" value="ATP-cone_dom"/>
</dbReference>
<dbReference type="GO" id="GO:0031250">
    <property type="term" value="C:anaerobic ribonucleoside-triphosphate reductase complex"/>
    <property type="evidence" value="ECO:0007669"/>
    <property type="project" value="TreeGrafter"/>
</dbReference>
<keyword evidence="1 3" id="KW-0547">Nucleotide-binding</keyword>
<evidence type="ECO:0000259" key="4">
    <source>
        <dbReference type="PROSITE" id="PS51161"/>
    </source>
</evidence>
<protein>
    <submittedName>
        <fullName evidence="5">Ribonucleoside triphosphate reductase</fullName>
        <ecNumber evidence="5">1.17.4.2</ecNumber>
    </submittedName>
</protein>
<dbReference type="PANTHER" id="PTHR21075">
    <property type="entry name" value="ANAEROBIC RIBONUCLEOSIDE-TRIPHOSPHATE REDUCTASE"/>
    <property type="match status" value="1"/>
</dbReference>
<evidence type="ECO:0000313" key="5">
    <source>
        <dbReference type="EMBL" id="QEN05519.1"/>
    </source>
</evidence>
<evidence type="ECO:0000256" key="1">
    <source>
        <dbReference type="ARBA" id="ARBA00022741"/>
    </source>
</evidence>
<keyword evidence="2 3" id="KW-0067">ATP-binding</keyword>
<dbReference type="NCBIfam" id="TIGR02487">
    <property type="entry name" value="NrdD"/>
    <property type="match status" value="1"/>
</dbReference>
<dbReference type="PANTHER" id="PTHR21075:SF0">
    <property type="entry name" value="ANAEROBIC RIBONUCLEOSIDE-TRIPHOSPHATE REDUCTASE"/>
    <property type="match status" value="1"/>
</dbReference>